<evidence type="ECO:0000313" key="2">
    <source>
        <dbReference type="EMBL" id="KAK2960640.1"/>
    </source>
</evidence>
<dbReference type="Proteomes" id="UP001281761">
    <property type="component" value="Unassembled WGS sequence"/>
</dbReference>
<sequence>MRFLYLAMVCLYNLVFVAPNSTDSDLVMDCKLIQLAKQLINTFCHLDPDNSTPDDQWHVREIVSISWTLVADRLNKRSDPLTSLVRSSFDDVEELTSLLVGTRGKFKRTDNVIDLVFLEKLISTQSVNVISLLEHDLLAQIFSVQPPQTVPLSNELFHFNLLSVITLLLESPFKNENSKDQTRAASLCVERVANVAKSYLVFILPKADYLELDQKNQLLLSKTITKLHLKLIDLEQSEARRGRQLITEREMWEVAGLTETEQDETLDLRVKGMNRRDGKMRKKETDRWMLRRRRLGECGFEDALEARTTTRKNMEADDVFFPIYAIEKKEGMNFDIVDEEVDYSDSSDDLLDL</sequence>
<feature type="signal peptide" evidence="1">
    <location>
        <begin position="1"/>
        <end position="19"/>
    </location>
</feature>
<gene>
    <name evidence="2" type="ORF">BLNAU_4295</name>
</gene>
<keyword evidence="3" id="KW-1185">Reference proteome</keyword>
<reference evidence="2 3" key="1">
    <citation type="journal article" date="2022" name="bioRxiv">
        <title>Genomics of Preaxostyla Flagellates Illuminates Evolutionary Transitions and the Path Towards Mitochondrial Loss.</title>
        <authorList>
            <person name="Novak L.V.F."/>
            <person name="Treitli S.C."/>
            <person name="Pyrih J."/>
            <person name="Halakuc P."/>
            <person name="Pipaliya S.V."/>
            <person name="Vacek V."/>
            <person name="Brzon O."/>
            <person name="Soukal P."/>
            <person name="Eme L."/>
            <person name="Dacks J.B."/>
            <person name="Karnkowska A."/>
            <person name="Elias M."/>
            <person name="Hampl V."/>
        </authorList>
    </citation>
    <scope>NUCLEOTIDE SEQUENCE [LARGE SCALE GENOMIC DNA]</scope>
    <source>
        <strain evidence="2">NAU3</strain>
        <tissue evidence="2">Gut</tissue>
    </source>
</reference>
<organism evidence="2 3">
    <name type="scientific">Blattamonas nauphoetae</name>
    <dbReference type="NCBI Taxonomy" id="2049346"/>
    <lineage>
        <taxon>Eukaryota</taxon>
        <taxon>Metamonada</taxon>
        <taxon>Preaxostyla</taxon>
        <taxon>Oxymonadida</taxon>
        <taxon>Blattamonas</taxon>
    </lineage>
</organism>
<dbReference type="EMBL" id="JARBJD010000021">
    <property type="protein sequence ID" value="KAK2960640.1"/>
    <property type="molecule type" value="Genomic_DNA"/>
</dbReference>
<protein>
    <submittedName>
        <fullName evidence="2">Uncharacterized protein</fullName>
    </submittedName>
</protein>
<accession>A0ABQ9YA59</accession>
<feature type="chain" id="PRO_5046026093" evidence="1">
    <location>
        <begin position="20"/>
        <end position="353"/>
    </location>
</feature>
<comment type="caution">
    <text evidence="2">The sequence shown here is derived from an EMBL/GenBank/DDBJ whole genome shotgun (WGS) entry which is preliminary data.</text>
</comment>
<proteinExistence type="predicted"/>
<name>A0ABQ9YA59_9EUKA</name>
<keyword evidence="1" id="KW-0732">Signal</keyword>
<evidence type="ECO:0000256" key="1">
    <source>
        <dbReference type="SAM" id="SignalP"/>
    </source>
</evidence>
<evidence type="ECO:0000313" key="3">
    <source>
        <dbReference type="Proteomes" id="UP001281761"/>
    </source>
</evidence>